<dbReference type="InterPro" id="IPR017441">
    <property type="entry name" value="Protein_kinase_ATP_BS"/>
</dbReference>
<evidence type="ECO:0000256" key="2">
    <source>
        <dbReference type="ARBA" id="ARBA00022679"/>
    </source>
</evidence>
<dbReference type="InterPro" id="IPR011009">
    <property type="entry name" value="Kinase-like_dom_sf"/>
</dbReference>
<dbReference type="PROSITE" id="PS00107">
    <property type="entry name" value="PROTEIN_KINASE_ATP"/>
    <property type="match status" value="1"/>
</dbReference>
<evidence type="ECO:0000313" key="11">
    <source>
        <dbReference type="Proteomes" id="UP000054408"/>
    </source>
</evidence>
<keyword evidence="8" id="KW-0812">Transmembrane</keyword>
<feature type="domain" description="Protein kinase" evidence="9">
    <location>
        <begin position="1425"/>
        <end position="1671"/>
    </location>
</feature>
<feature type="domain" description="Protein kinase" evidence="9">
    <location>
        <begin position="714"/>
        <end position="1060"/>
    </location>
</feature>
<dbReference type="RefSeq" id="XP_013754394.1">
    <property type="nucleotide sequence ID" value="XM_013898940.1"/>
</dbReference>
<evidence type="ECO:0000256" key="1">
    <source>
        <dbReference type="ARBA" id="ARBA00022527"/>
    </source>
</evidence>
<dbReference type="GeneID" id="25567442"/>
<evidence type="ECO:0000256" key="4">
    <source>
        <dbReference type="ARBA" id="ARBA00022777"/>
    </source>
</evidence>
<feature type="binding site" evidence="6">
    <location>
        <position position="741"/>
    </location>
    <ligand>
        <name>ATP</name>
        <dbReference type="ChEBI" id="CHEBI:30616"/>
    </ligand>
</feature>
<keyword evidence="8" id="KW-0472">Membrane</keyword>
<protein>
    <submittedName>
        <fullName evidence="10">TKL protein kinase</fullName>
    </submittedName>
</protein>
<keyword evidence="8" id="KW-1133">Transmembrane helix</keyword>
<evidence type="ECO:0000256" key="8">
    <source>
        <dbReference type="SAM" id="Phobius"/>
    </source>
</evidence>
<dbReference type="InterPro" id="IPR000719">
    <property type="entry name" value="Prot_kinase_dom"/>
</dbReference>
<feature type="transmembrane region" description="Helical" evidence="8">
    <location>
        <begin position="668"/>
        <end position="691"/>
    </location>
</feature>
<feature type="transmembrane region" description="Helical" evidence="8">
    <location>
        <begin position="771"/>
        <end position="790"/>
    </location>
</feature>
<evidence type="ECO:0000256" key="5">
    <source>
        <dbReference type="ARBA" id="ARBA00022840"/>
    </source>
</evidence>
<evidence type="ECO:0000259" key="9">
    <source>
        <dbReference type="PROSITE" id="PS50011"/>
    </source>
</evidence>
<dbReference type="Gene3D" id="3.40.190.10">
    <property type="entry name" value="Periplasmic binding protein-like II"/>
    <property type="match status" value="4"/>
</dbReference>
<dbReference type="eggNOG" id="KOG0192">
    <property type="taxonomic scope" value="Eukaryota"/>
</dbReference>
<feature type="region of interest" description="Disordered" evidence="7">
    <location>
        <begin position="904"/>
        <end position="946"/>
    </location>
</feature>
<name>A0A0L0DMT1_THETB</name>
<dbReference type="InterPro" id="IPR024370">
    <property type="entry name" value="PBP_domain"/>
</dbReference>
<dbReference type="Pfam" id="PF07714">
    <property type="entry name" value="PK_Tyr_Ser-Thr"/>
    <property type="match status" value="2"/>
</dbReference>
<dbReference type="SUPFAM" id="SSF56112">
    <property type="entry name" value="Protein kinase-like (PK-like)"/>
    <property type="match status" value="2"/>
</dbReference>
<keyword evidence="5 6" id="KW-0067">ATP-binding</keyword>
<dbReference type="PROSITE" id="PS50011">
    <property type="entry name" value="PROTEIN_KINASE_DOM"/>
    <property type="match status" value="2"/>
</dbReference>
<feature type="compositionally biased region" description="Low complexity" evidence="7">
    <location>
        <begin position="1291"/>
        <end position="1302"/>
    </location>
</feature>
<feature type="region of interest" description="Disordered" evidence="7">
    <location>
        <begin position="1271"/>
        <end position="1303"/>
    </location>
</feature>
<feature type="compositionally biased region" description="Polar residues" evidence="7">
    <location>
        <begin position="920"/>
        <end position="943"/>
    </location>
</feature>
<dbReference type="PANTHER" id="PTHR44329">
    <property type="entry name" value="SERINE/THREONINE-PROTEIN KINASE TNNI3K-RELATED"/>
    <property type="match status" value="1"/>
</dbReference>
<evidence type="ECO:0000313" key="10">
    <source>
        <dbReference type="EMBL" id="KNC53346.1"/>
    </source>
</evidence>
<dbReference type="InterPro" id="IPR051681">
    <property type="entry name" value="Ser/Thr_Kinases-Pseudokinases"/>
</dbReference>
<keyword evidence="3 6" id="KW-0547">Nucleotide-binding</keyword>
<dbReference type="Pfam" id="PF12849">
    <property type="entry name" value="PBP_like_2"/>
    <property type="match status" value="1"/>
</dbReference>
<dbReference type="Proteomes" id="UP000054408">
    <property type="component" value="Unassembled WGS sequence"/>
</dbReference>
<dbReference type="PROSITE" id="PS00108">
    <property type="entry name" value="PROTEIN_KINASE_ST"/>
    <property type="match status" value="1"/>
</dbReference>
<dbReference type="SMART" id="SM00220">
    <property type="entry name" value="S_TKc"/>
    <property type="match status" value="1"/>
</dbReference>
<dbReference type="SUPFAM" id="SSF53850">
    <property type="entry name" value="Periplasmic binding protein-like II"/>
    <property type="match status" value="2"/>
</dbReference>
<dbReference type="PANTHER" id="PTHR44329:SF288">
    <property type="entry name" value="MITOGEN-ACTIVATED PROTEIN KINASE KINASE KINASE 20"/>
    <property type="match status" value="1"/>
</dbReference>
<dbReference type="STRING" id="461836.A0A0L0DMT1"/>
<evidence type="ECO:0000256" key="6">
    <source>
        <dbReference type="PROSITE-ProRule" id="PRU10141"/>
    </source>
</evidence>
<keyword evidence="4 10" id="KW-0418">Kinase</keyword>
<dbReference type="Gene3D" id="1.10.510.10">
    <property type="entry name" value="Transferase(Phosphotransferase) domain 1"/>
    <property type="match status" value="3"/>
</dbReference>
<keyword evidence="11" id="KW-1185">Reference proteome</keyword>
<dbReference type="GO" id="GO:0004674">
    <property type="term" value="F:protein serine/threonine kinase activity"/>
    <property type="evidence" value="ECO:0007669"/>
    <property type="project" value="UniProtKB-KW"/>
</dbReference>
<organism evidence="10 11">
    <name type="scientific">Thecamonas trahens ATCC 50062</name>
    <dbReference type="NCBI Taxonomy" id="461836"/>
    <lineage>
        <taxon>Eukaryota</taxon>
        <taxon>Apusozoa</taxon>
        <taxon>Apusomonadida</taxon>
        <taxon>Apusomonadidae</taxon>
        <taxon>Thecamonas</taxon>
    </lineage>
</organism>
<keyword evidence="2" id="KW-0808">Transferase</keyword>
<dbReference type="InterPro" id="IPR008271">
    <property type="entry name" value="Ser/Thr_kinase_AS"/>
</dbReference>
<dbReference type="InterPro" id="IPR001245">
    <property type="entry name" value="Ser-Thr/Tyr_kinase_cat_dom"/>
</dbReference>
<dbReference type="EMBL" id="GL349481">
    <property type="protein sequence ID" value="KNC53346.1"/>
    <property type="molecule type" value="Genomic_DNA"/>
</dbReference>
<evidence type="ECO:0000256" key="3">
    <source>
        <dbReference type="ARBA" id="ARBA00022741"/>
    </source>
</evidence>
<accession>A0A0L0DMT1</accession>
<keyword evidence="1" id="KW-0723">Serine/threonine-protein kinase</keyword>
<dbReference type="GO" id="GO:0005524">
    <property type="term" value="F:ATP binding"/>
    <property type="evidence" value="ECO:0007669"/>
    <property type="project" value="UniProtKB-UniRule"/>
</dbReference>
<proteinExistence type="predicted"/>
<reference evidence="10 11" key="1">
    <citation type="submission" date="2010-05" db="EMBL/GenBank/DDBJ databases">
        <title>The Genome Sequence of Thecamonas trahens ATCC 50062.</title>
        <authorList>
            <consortium name="The Broad Institute Genome Sequencing Platform"/>
            <person name="Russ C."/>
            <person name="Cuomo C."/>
            <person name="Shea T."/>
            <person name="Young S.K."/>
            <person name="Zeng Q."/>
            <person name="Koehrsen M."/>
            <person name="Haas B."/>
            <person name="Borodovsky M."/>
            <person name="Guigo R."/>
            <person name="Alvarado L."/>
            <person name="Berlin A."/>
            <person name="Bochicchio J."/>
            <person name="Borenstein D."/>
            <person name="Chapman S."/>
            <person name="Chen Z."/>
            <person name="Freedman E."/>
            <person name="Gellesch M."/>
            <person name="Goldberg J."/>
            <person name="Griggs A."/>
            <person name="Gujja S."/>
            <person name="Heilman E."/>
            <person name="Heiman D."/>
            <person name="Hepburn T."/>
            <person name="Howarth C."/>
            <person name="Jen D."/>
            <person name="Larson L."/>
            <person name="Mehta T."/>
            <person name="Park D."/>
            <person name="Pearson M."/>
            <person name="Roberts A."/>
            <person name="Saif S."/>
            <person name="Shenoy N."/>
            <person name="Sisk P."/>
            <person name="Stolte C."/>
            <person name="Sykes S."/>
            <person name="Thomson T."/>
            <person name="Walk T."/>
            <person name="White J."/>
            <person name="Yandava C."/>
            <person name="Burger G."/>
            <person name="Gray M.W."/>
            <person name="Holland P.W.H."/>
            <person name="King N."/>
            <person name="Lang F.B.F."/>
            <person name="Roger A.J."/>
            <person name="Ruiz-Trillo I."/>
            <person name="Lander E."/>
            <person name="Nusbaum C."/>
        </authorList>
    </citation>
    <scope>NUCLEOTIDE SEQUENCE [LARGE SCALE GENOMIC DNA]</scope>
    <source>
        <strain evidence="10 11">ATCC 50062</strain>
    </source>
</reference>
<sequence length="1671" mass="175510">MRSGVDTSWSPSLSPLHGTDVVSTLLSLDATSSLPGIALPDNFDLVGALEVEVGNAPQMLQLRCPAPLDGAVCTETIVGVPVTASVLVPAANLAGLGNAITLSPELLIAMWSGEVTRWDSPLIAALNPGIILPRESIIVVAPPSGVADRVLGEIAYRQAGGALSIANATLAPTRTARRGVSEVEAAKTVASIPYALTFISSEEFFGGKHEGVLDVPRIATPRGSAVSLSEASVRIAVDTVGGPTISPLLSAVDDGWPLVYSEWALFPSSLRGVSERQCDAVSLAVIKVADLVSNLFYADRAWDYGHAVFPVEVRQSAVETLATITCNGNPALRREFIVSGSGSSLASTLYGNVMALYNALLDTNIQYVGLGVGADALLDGSSVFVGVDAPLDHRSKLASKSISTLVVPAFASSITLPYTIHYPPAAPPLPALVLSRSVVADIFLARITSWSDPAIAALNPVLAPWLPNSTICVCIYSQPNGMTSVFTEALAAFSPDWAYLYGSTSYMPPGQWPGETDATACILRADDATSVARAIAGSTSAIGFVTRSVAAASQLDMVSLINRAGNTVRAAAATVAAAADDSANDEPEVPHLPLVHSIVDRPAADAWPISTFTYFAIDGDAPADGRCAERRVFAEFLPLLDVCSPTAYPVLASCNSPAAPPPPAISTIGYVLIFVALAVVVVLTTAAVLLVRMRNRLVVSLDVDEDIVVAMDEVEIIGSLGTGSFGTVYTGRWRGTTVAVKHMHGLDDSSTLLVDFVSEASVLMKLRHPNIVLFMGIMLDPAALVTEYVIHGSLFSVLHDYDYNLETNCILWWAHAIAIGLDFLHQSGIIHRDMKSLNVLLDAGWVPKIADFGLASAKSHSGSSASRKAHRIFARKLKDLRAARPIATTATASGTIVRFDTSYGASGDRSDRLSGIQLDTVPSSGTRNSSGTHGSAGRSSGHNAASGRSIDTNLGSLLWAAPEILKDGASAASQASDVYSFAITAWEMLTRCEPYAGTNPVAVAMDVARGVLRPALCLVPEHASSIVPIIVAAWHQDPLERPSFAELATQLAACYARPAVVLPSKTTVPRGLVIAARVSCTLAKAKLLEDPDSVRELLLAFHTALATAAGLATVKIAESGVADVVLICQVAAQFACFAQRFLSDMSVYGGVCLVAAMGRLDFRPTTVDETSSQHFVFKGDVVRELNALASLQPVKHASTGVFISQTLVPELQGALDANPNALLHLTEADAVADSDIEPIGVATLSLSTNSMHRSSSNSALGLSSELAAGVSASASRPRARRRTAGHRLTIDSSSSRRPADASFDGLRSSLPAVLDKPGFARAHSADLPPPLLASSVVGPDRLFRAAQSDVNALPSTVPSSSAWFDISIPTSEFAAVSASIEGTSNLNPVINRAAFSPEHSPRTAHTSSGRIELCAESTTFLLSAYSMKAIVQSGKLVHVSSHSKAYVSTYLHKPVLVKLLLDQDVKPTSLVTFVTALAKLLWIARQAERGSVVPPIAACSFAPYIGVVMPYAPLGSLADLASPKLSVERSAVFLRNASIALADALAGLHQLGGVHGSLKPANVLVAHPTGSNVALADACIATIRSSLSTMTLTPTIAYQSPEELSGEPPTAASDLASHIRTVNTPDLADFPARLIRIFHSCWKALPADRTDMTHIARVLWTSEVEEYQQFV</sequence>
<gene>
    <name evidence="10" type="ORF">AMSG_08847</name>
</gene>
<evidence type="ECO:0000256" key="7">
    <source>
        <dbReference type="SAM" id="MobiDB-lite"/>
    </source>
</evidence>